<reference evidence="6 7" key="2">
    <citation type="submission" date="2018-07" db="EMBL/GenBank/DDBJ databases">
        <title>Genome sequencing of oomycete isolates from Chile give support for New Zealand origin for Phytophthora kernoviae and make available the first Nothophytophthora sp. genome.</title>
        <authorList>
            <person name="Studholme D.J."/>
            <person name="Sanfuentes E."/>
            <person name="Panda P."/>
            <person name="Hill R."/>
            <person name="Sambles C."/>
            <person name="Grant M."/>
            <person name="Williams N.M."/>
            <person name="Mcdougal R.L."/>
        </authorList>
    </citation>
    <scope>NUCLEOTIDE SEQUENCE [LARGE SCALE GENOMIC DNA]</scope>
    <source>
        <strain evidence="4">Chile2</strain>
        <strain evidence="5">Chile4</strain>
    </source>
</reference>
<dbReference type="Proteomes" id="UP000285883">
    <property type="component" value="Unassembled WGS sequence"/>
</dbReference>
<evidence type="ECO:0000313" key="6">
    <source>
        <dbReference type="Proteomes" id="UP000285624"/>
    </source>
</evidence>
<dbReference type="AlphaFoldDB" id="A0A421F9M1"/>
<keyword evidence="6" id="KW-1185">Reference proteome</keyword>
<evidence type="ECO:0000256" key="1">
    <source>
        <dbReference type="SAM" id="MobiDB-lite"/>
    </source>
</evidence>
<evidence type="ECO:0000313" key="2">
    <source>
        <dbReference type="EMBL" id="KAG2526421.1"/>
    </source>
</evidence>
<proteinExistence type="predicted"/>
<dbReference type="EMBL" id="JPWV03000073">
    <property type="protein sequence ID" value="KAG2526421.1"/>
    <property type="molecule type" value="Genomic_DNA"/>
</dbReference>
<feature type="region of interest" description="Disordered" evidence="1">
    <location>
        <begin position="19"/>
        <end position="86"/>
    </location>
</feature>
<dbReference type="Proteomes" id="UP000785171">
    <property type="component" value="Unassembled WGS sequence"/>
</dbReference>
<name>A0A421F9M1_9STRA</name>
<evidence type="ECO:0000313" key="4">
    <source>
        <dbReference type="EMBL" id="RLN31974.1"/>
    </source>
</evidence>
<dbReference type="EMBL" id="MAYM02000905">
    <property type="protein sequence ID" value="RLN31974.1"/>
    <property type="molecule type" value="Genomic_DNA"/>
</dbReference>
<sequence length="86" mass="9535">MCDTQFSCWFFPSDGDAHDQGLKHYQQDPYGYNDGSLDGLGSYVGYGDRSGQDEVDDYSGNDSHDDHGYHHSQGYGANGHDTPNHD</sequence>
<reference evidence="2" key="1">
    <citation type="journal article" date="2015" name="Genom Data">
        <title>Genome sequences of six Phytophthora species associated with forests in New Zealand.</title>
        <authorList>
            <person name="Studholme D.J."/>
            <person name="McDougal R.L."/>
            <person name="Sambles C."/>
            <person name="Hansen E."/>
            <person name="Hardy G."/>
            <person name="Grant M."/>
            <person name="Ganley R.J."/>
            <person name="Williams N.M."/>
        </authorList>
    </citation>
    <scope>NUCLEOTIDE SEQUENCE</scope>
    <source>
        <strain evidence="2">NZFS 2646</strain>
        <strain evidence="3">NZFS 3630</strain>
    </source>
</reference>
<accession>A0A421F9M1</accession>
<dbReference type="Proteomes" id="UP000792063">
    <property type="component" value="Unassembled WGS sequence"/>
</dbReference>
<dbReference type="EMBL" id="MBDN02000088">
    <property type="protein sequence ID" value="RLN81120.1"/>
    <property type="molecule type" value="Genomic_DNA"/>
</dbReference>
<gene>
    <name evidence="4" type="ORF">BBI17_004005</name>
    <name evidence="5" type="ORF">BBO99_00003984</name>
    <name evidence="2" type="ORF">JM16_003805</name>
    <name evidence="3" type="ORF">JM18_003385</name>
</gene>
<evidence type="ECO:0000313" key="3">
    <source>
        <dbReference type="EMBL" id="KAG2528065.1"/>
    </source>
</evidence>
<organism evidence="4 7">
    <name type="scientific">Phytophthora kernoviae</name>
    <dbReference type="NCBI Taxonomy" id="325452"/>
    <lineage>
        <taxon>Eukaryota</taxon>
        <taxon>Sar</taxon>
        <taxon>Stramenopiles</taxon>
        <taxon>Oomycota</taxon>
        <taxon>Peronosporomycetes</taxon>
        <taxon>Peronosporales</taxon>
        <taxon>Peronosporaceae</taxon>
        <taxon>Phytophthora</taxon>
    </lineage>
</organism>
<evidence type="ECO:0000313" key="7">
    <source>
        <dbReference type="Proteomes" id="UP000285883"/>
    </source>
</evidence>
<evidence type="ECO:0000313" key="5">
    <source>
        <dbReference type="EMBL" id="RLN81120.1"/>
    </source>
</evidence>
<reference evidence="2" key="3">
    <citation type="submission" date="2020-06" db="EMBL/GenBank/DDBJ databases">
        <authorList>
            <person name="Studholme D.J."/>
        </authorList>
    </citation>
    <scope>NUCLEOTIDE SEQUENCE</scope>
    <source>
        <strain evidence="2">NZFS 2646</strain>
        <strain evidence="3">NZFS 3630</strain>
    </source>
</reference>
<protein>
    <submittedName>
        <fullName evidence="4">Uncharacterized protein</fullName>
    </submittedName>
</protein>
<dbReference type="Proteomes" id="UP000285624">
    <property type="component" value="Unassembled WGS sequence"/>
</dbReference>
<dbReference type="EMBL" id="JPWU03000067">
    <property type="protein sequence ID" value="KAG2528065.1"/>
    <property type="molecule type" value="Genomic_DNA"/>
</dbReference>
<comment type="caution">
    <text evidence="4">The sequence shown here is derived from an EMBL/GenBank/DDBJ whole genome shotgun (WGS) entry which is preliminary data.</text>
</comment>